<accession>A0A5C6DSN0</accession>
<dbReference type="InterPro" id="IPR054597">
    <property type="entry name" value="FeeM_cat"/>
</dbReference>
<dbReference type="Pfam" id="PF21926">
    <property type="entry name" value="FeeM"/>
    <property type="match status" value="1"/>
</dbReference>
<sequence length="269" mass="29923">MNVSYSNAAVASDRIGSTEPIDKAPAQENSSGVSAGSIEPIEMKVTETATERAAAFRLVHQNYLRAGLTPDNAMQMRVMKHHLVDTTDVMIAKQNRDVVYTVTLVRDGLLGMPAESLFTEEIAAMRKEGLHLAEVSCVAGEYGDDNKKQGFEVLVRAIGLTIQVARRRGVDRLILAVHPRHAKVYRRLFGCEIITDVKQYEAVQGNPAVLCTHDFKQLDQRRYPLYDQVYGTHYRPWQLDGVRMSEAEKTYFQQAIGSSADAFLSMSAA</sequence>
<dbReference type="InterPro" id="IPR016181">
    <property type="entry name" value="Acyl_CoA_acyltransferase"/>
</dbReference>
<name>A0A5C6DSN0_9BACT</name>
<keyword evidence="4" id="KW-1185">Reference proteome</keyword>
<reference evidence="3 4" key="1">
    <citation type="submission" date="2019-02" db="EMBL/GenBank/DDBJ databases">
        <title>Deep-cultivation of Planctomycetes and their phenomic and genomic characterization uncovers novel biology.</title>
        <authorList>
            <person name="Wiegand S."/>
            <person name="Jogler M."/>
            <person name="Boedeker C."/>
            <person name="Pinto D."/>
            <person name="Vollmers J."/>
            <person name="Rivas-Marin E."/>
            <person name="Kohn T."/>
            <person name="Peeters S.H."/>
            <person name="Heuer A."/>
            <person name="Rast P."/>
            <person name="Oberbeckmann S."/>
            <person name="Bunk B."/>
            <person name="Jeske O."/>
            <person name="Meyerdierks A."/>
            <person name="Storesund J.E."/>
            <person name="Kallscheuer N."/>
            <person name="Luecker S."/>
            <person name="Lage O.M."/>
            <person name="Pohl T."/>
            <person name="Merkel B.J."/>
            <person name="Hornburger P."/>
            <person name="Mueller R.-W."/>
            <person name="Bruemmer F."/>
            <person name="Labrenz M."/>
            <person name="Spormann A.M."/>
            <person name="Op Den Camp H."/>
            <person name="Overmann J."/>
            <person name="Amann R."/>
            <person name="Jetten M.S.M."/>
            <person name="Mascher T."/>
            <person name="Medema M.H."/>
            <person name="Devos D.P."/>
            <person name="Kaster A.-K."/>
            <person name="Ovreas L."/>
            <person name="Rohde M."/>
            <person name="Galperin M.Y."/>
            <person name="Jogler C."/>
        </authorList>
    </citation>
    <scope>NUCLEOTIDE SEQUENCE [LARGE SCALE GENOMIC DNA]</scope>
    <source>
        <strain evidence="3 4">Poly41</strain>
    </source>
</reference>
<proteinExistence type="predicted"/>
<feature type="region of interest" description="Disordered" evidence="1">
    <location>
        <begin position="16"/>
        <end position="38"/>
    </location>
</feature>
<feature type="domain" description="N-acyl amino acid synthase FeeM catalytic core" evidence="2">
    <location>
        <begin position="54"/>
        <end position="214"/>
    </location>
</feature>
<organism evidence="3 4">
    <name type="scientific">Novipirellula artificiosorum</name>
    <dbReference type="NCBI Taxonomy" id="2528016"/>
    <lineage>
        <taxon>Bacteria</taxon>
        <taxon>Pseudomonadati</taxon>
        <taxon>Planctomycetota</taxon>
        <taxon>Planctomycetia</taxon>
        <taxon>Pirellulales</taxon>
        <taxon>Pirellulaceae</taxon>
        <taxon>Novipirellula</taxon>
    </lineage>
</organism>
<dbReference type="RefSeq" id="WP_146526429.1">
    <property type="nucleotide sequence ID" value="NZ_SJPV01000003.1"/>
</dbReference>
<dbReference type="SUPFAM" id="SSF55729">
    <property type="entry name" value="Acyl-CoA N-acyltransferases (Nat)"/>
    <property type="match status" value="1"/>
</dbReference>
<comment type="caution">
    <text evidence="3">The sequence shown here is derived from an EMBL/GenBank/DDBJ whole genome shotgun (WGS) entry which is preliminary data.</text>
</comment>
<dbReference type="Gene3D" id="3.40.630.30">
    <property type="match status" value="1"/>
</dbReference>
<dbReference type="OrthoDB" id="5958114at2"/>
<dbReference type="AlphaFoldDB" id="A0A5C6DSN0"/>
<protein>
    <recommendedName>
        <fullName evidence="2">N-acyl amino acid synthase FeeM catalytic core domain-containing protein</fullName>
    </recommendedName>
</protein>
<evidence type="ECO:0000313" key="3">
    <source>
        <dbReference type="EMBL" id="TWU39738.1"/>
    </source>
</evidence>
<dbReference type="EMBL" id="SJPV01000003">
    <property type="protein sequence ID" value="TWU39738.1"/>
    <property type="molecule type" value="Genomic_DNA"/>
</dbReference>
<gene>
    <name evidence="3" type="ORF">Poly41_25940</name>
</gene>
<evidence type="ECO:0000256" key="1">
    <source>
        <dbReference type="SAM" id="MobiDB-lite"/>
    </source>
</evidence>
<evidence type="ECO:0000259" key="2">
    <source>
        <dbReference type="Pfam" id="PF21926"/>
    </source>
</evidence>
<evidence type="ECO:0000313" key="4">
    <source>
        <dbReference type="Proteomes" id="UP000319143"/>
    </source>
</evidence>
<dbReference type="Proteomes" id="UP000319143">
    <property type="component" value="Unassembled WGS sequence"/>
</dbReference>